<keyword evidence="5" id="KW-0456">Lyase</keyword>
<dbReference type="OrthoDB" id="9789603at2"/>
<dbReference type="Proteomes" id="UP000195981">
    <property type="component" value="Unassembled WGS sequence"/>
</dbReference>
<dbReference type="Gene3D" id="3.40.630.30">
    <property type="match status" value="1"/>
</dbReference>
<dbReference type="InterPro" id="IPR016181">
    <property type="entry name" value="Acyl_CoA_acyltransferase"/>
</dbReference>
<evidence type="ECO:0000256" key="1">
    <source>
        <dbReference type="ARBA" id="ARBA00022679"/>
    </source>
</evidence>
<protein>
    <submittedName>
        <fullName evidence="5">Regulatory protein for C-P lyase</fullName>
    </submittedName>
</protein>
<dbReference type="PANTHER" id="PTHR43877:SF2">
    <property type="entry name" value="AMINOALKYLPHOSPHONATE N-ACETYLTRANSFERASE-RELATED"/>
    <property type="match status" value="1"/>
</dbReference>
<dbReference type="Pfam" id="PF00583">
    <property type="entry name" value="Acetyltransf_1"/>
    <property type="match status" value="1"/>
</dbReference>
<evidence type="ECO:0000313" key="5">
    <source>
        <dbReference type="EMBL" id="SLM93330.1"/>
    </source>
</evidence>
<dbReference type="EMBL" id="FWFG01000083">
    <property type="protein sequence ID" value="SLM93330.1"/>
    <property type="molecule type" value="Genomic_DNA"/>
</dbReference>
<sequence length="201" mass="20694">MPELPTRGGTFTIERAAAADVPAIVALLADDVLGATREHTDLAVDEAAFAAVDADPRQFLAVVRDAEARVCATCQLTLIPGLSRGGATRLQIEAVRVAASARGHGLGTAMLQWAHDYGRRHGAVLAQLTTDAQRPEALRFYERLGYAPSHVGCKLALDPGHGGDEGEGASGIGTTGEPDADAAPGEDMTDAAGPFGGAVTR</sequence>
<feature type="region of interest" description="Disordered" evidence="3">
    <location>
        <begin position="158"/>
        <end position="201"/>
    </location>
</feature>
<evidence type="ECO:0000256" key="3">
    <source>
        <dbReference type="SAM" id="MobiDB-lite"/>
    </source>
</evidence>
<evidence type="ECO:0000256" key="2">
    <source>
        <dbReference type="ARBA" id="ARBA00023315"/>
    </source>
</evidence>
<organism evidence="5 6">
    <name type="scientific">Brachybacterium nesterenkovii</name>
    <dbReference type="NCBI Taxonomy" id="47847"/>
    <lineage>
        <taxon>Bacteria</taxon>
        <taxon>Bacillati</taxon>
        <taxon>Actinomycetota</taxon>
        <taxon>Actinomycetes</taxon>
        <taxon>Micrococcales</taxon>
        <taxon>Dermabacteraceae</taxon>
        <taxon>Brachybacterium</taxon>
    </lineage>
</organism>
<evidence type="ECO:0000259" key="4">
    <source>
        <dbReference type="PROSITE" id="PS51186"/>
    </source>
</evidence>
<keyword evidence="1" id="KW-0808">Transferase</keyword>
<dbReference type="AlphaFoldDB" id="A0A1X6X3P3"/>
<dbReference type="InterPro" id="IPR000182">
    <property type="entry name" value="GNAT_dom"/>
</dbReference>
<dbReference type="CDD" id="cd04301">
    <property type="entry name" value="NAT_SF"/>
    <property type="match status" value="1"/>
</dbReference>
<accession>A0A1X6X3P3</accession>
<dbReference type="GO" id="GO:0016829">
    <property type="term" value="F:lyase activity"/>
    <property type="evidence" value="ECO:0007669"/>
    <property type="project" value="UniProtKB-KW"/>
</dbReference>
<reference evidence="5 6" key="1">
    <citation type="submission" date="2017-02" db="EMBL/GenBank/DDBJ databases">
        <authorList>
            <person name="Peterson S.W."/>
        </authorList>
    </citation>
    <scope>NUCLEOTIDE SEQUENCE [LARGE SCALE GENOMIC DNA]</scope>
    <source>
        <strain evidence="5 6">CIP104813</strain>
    </source>
</reference>
<evidence type="ECO:0000313" key="6">
    <source>
        <dbReference type="Proteomes" id="UP000195981"/>
    </source>
</evidence>
<dbReference type="GO" id="GO:0016747">
    <property type="term" value="F:acyltransferase activity, transferring groups other than amino-acyl groups"/>
    <property type="evidence" value="ECO:0007669"/>
    <property type="project" value="InterPro"/>
</dbReference>
<dbReference type="SUPFAM" id="SSF55729">
    <property type="entry name" value="Acyl-CoA N-acyltransferases (Nat)"/>
    <property type="match status" value="1"/>
</dbReference>
<dbReference type="PROSITE" id="PS51186">
    <property type="entry name" value="GNAT"/>
    <property type="match status" value="1"/>
</dbReference>
<dbReference type="InterPro" id="IPR050832">
    <property type="entry name" value="Bact_Acetyltransf"/>
</dbReference>
<dbReference type="PANTHER" id="PTHR43877">
    <property type="entry name" value="AMINOALKYLPHOSPHONATE N-ACETYLTRANSFERASE-RELATED-RELATED"/>
    <property type="match status" value="1"/>
</dbReference>
<gene>
    <name evidence="5" type="ORF">FM110_09690</name>
</gene>
<name>A0A1X6X3P3_9MICO</name>
<feature type="domain" description="N-acetyltransferase" evidence="4">
    <location>
        <begin position="11"/>
        <end position="164"/>
    </location>
</feature>
<keyword evidence="2" id="KW-0012">Acyltransferase</keyword>
<keyword evidence="6" id="KW-1185">Reference proteome</keyword>
<dbReference type="RefSeq" id="WP_087104566.1">
    <property type="nucleotide sequence ID" value="NZ_FWFG01000083.1"/>
</dbReference>
<proteinExistence type="predicted"/>